<evidence type="ECO:0000256" key="3">
    <source>
        <dbReference type="ARBA" id="ARBA00022723"/>
    </source>
</evidence>
<evidence type="ECO:0000313" key="5">
    <source>
        <dbReference type="Proteomes" id="UP000436006"/>
    </source>
</evidence>
<dbReference type="GO" id="GO:0046872">
    <property type="term" value="F:metal ion binding"/>
    <property type="evidence" value="ECO:0007669"/>
    <property type="project" value="UniProtKB-KW"/>
</dbReference>
<accession>A0A7K1SBA6</accession>
<dbReference type="PANTHER" id="PTHR13778:SF47">
    <property type="entry name" value="LIPOPOLYSACCHARIDE 1,3-GALACTOSYLTRANSFERASE"/>
    <property type="match status" value="1"/>
</dbReference>
<dbReference type="RefSeq" id="WP_157585633.1">
    <property type="nucleotide sequence ID" value="NZ_WPIN01000004.1"/>
</dbReference>
<dbReference type="AlphaFoldDB" id="A0A7K1SBA6"/>
<dbReference type="InterPro" id="IPR050748">
    <property type="entry name" value="Glycosyltrans_8_dom-fam"/>
</dbReference>
<dbReference type="EMBL" id="WPIN01000004">
    <property type="protein sequence ID" value="MVM31097.1"/>
    <property type="molecule type" value="Genomic_DNA"/>
</dbReference>
<evidence type="ECO:0000256" key="2">
    <source>
        <dbReference type="ARBA" id="ARBA00022679"/>
    </source>
</evidence>
<dbReference type="GO" id="GO:0016757">
    <property type="term" value="F:glycosyltransferase activity"/>
    <property type="evidence" value="ECO:0007669"/>
    <property type="project" value="UniProtKB-KW"/>
</dbReference>
<name>A0A7K1SBA6_9BACT</name>
<reference evidence="4 5" key="1">
    <citation type="submission" date="2019-12" db="EMBL/GenBank/DDBJ databases">
        <title>Spirosoma sp. HMF4905 genome sequencing and assembly.</title>
        <authorList>
            <person name="Kang H."/>
            <person name="Cha I."/>
            <person name="Kim H."/>
            <person name="Joh K."/>
        </authorList>
    </citation>
    <scope>NUCLEOTIDE SEQUENCE [LARGE SCALE GENOMIC DNA]</scope>
    <source>
        <strain evidence="4 5">HMF4905</strain>
    </source>
</reference>
<dbReference type="Gene3D" id="3.90.550.10">
    <property type="entry name" value="Spore Coat Polysaccharide Biosynthesis Protein SpsA, Chain A"/>
    <property type="match status" value="1"/>
</dbReference>
<dbReference type="SUPFAM" id="SSF53448">
    <property type="entry name" value="Nucleotide-diphospho-sugar transferases"/>
    <property type="match status" value="1"/>
</dbReference>
<evidence type="ECO:0000313" key="4">
    <source>
        <dbReference type="EMBL" id="MVM31097.1"/>
    </source>
</evidence>
<dbReference type="Pfam" id="PF01501">
    <property type="entry name" value="Glyco_transf_8"/>
    <property type="match status" value="1"/>
</dbReference>
<gene>
    <name evidence="4" type="ORF">GO755_13735</name>
</gene>
<dbReference type="InterPro" id="IPR002495">
    <property type="entry name" value="Glyco_trans_8"/>
</dbReference>
<dbReference type="CDD" id="cd04194">
    <property type="entry name" value="GT8_A4GalT_like"/>
    <property type="match status" value="1"/>
</dbReference>
<dbReference type="PANTHER" id="PTHR13778">
    <property type="entry name" value="GLYCOSYLTRANSFERASE 8 DOMAIN-CONTAINING PROTEIN"/>
    <property type="match status" value="1"/>
</dbReference>
<keyword evidence="5" id="KW-1185">Reference proteome</keyword>
<dbReference type="Proteomes" id="UP000436006">
    <property type="component" value="Unassembled WGS sequence"/>
</dbReference>
<sequence length="323" mass="37387">MPSNQKLALVTICDNRFALLLASLLKSIEVKLTSPTQFDLYLVNDGIRSVTKNKLLRAINPAVFRVHWLTIDETLPPGVVLPMDRSTFPRNVFVRLFIPYFIPQELTKVVYLDVDMIAHQDITPLWSIDLGDKLLGAVIDRAEVVGSSWGGYRNYQELGLAADTKIFNSGLLLINPVAWREQNIAERVISCIEENVKYAVFPDQYGLNVVLANQWLELDRRWNCYAQYDEPNPYIIHFTGIKPIYTSYDSNKDYQEEFYHYLRMTPWDQYNPIGGWRRQVLKQTQKMSKLWYRLMHRINPFKGLSRTASVETSSTQTGTLVKL</sequence>
<proteinExistence type="predicted"/>
<dbReference type="InterPro" id="IPR029044">
    <property type="entry name" value="Nucleotide-diphossugar_trans"/>
</dbReference>
<keyword evidence="2 4" id="KW-0808">Transferase</keyword>
<protein>
    <submittedName>
        <fullName evidence="4">Glycosyltransferase family 8 protein</fullName>
    </submittedName>
</protein>
<organism evidence="4 5">
    <name type="scientific">Spirosoma arboris</name>
    <dbReference type="NCBI Taxonomy" id="2682092"/>
    <lineage>
        <taxon>Bacteria</taxon>
        <taxon>Pseudomonadati</taxon>
        <taxon>Bacteroidota</taxon>
        <taxon>Cytophagia</taxon>
        <taxon>Cytophagales</taxon>
        <taxon>Cytophagaceae</taxon>
        <taxon>Spirosoma</taxon>
    </lineage>
</organism>
<keyword evidence="3" id="KW-0479">Metal-binding</keyword>
<keyword evidence="1" id="KW-0328">Glycosyltransferase</keyword>
<evidence type="ECO:0000256" key="1">
    <source>
        <dbReference type="ARBA" id="ARBA00022676"/>
    </source>
</evidence>
<comment type="caution">
    <text evidence="4">The sequence shown here is derived from an EMBL/GenBank/DDBJ whole genome shotgun (WGS) entry which is preliminary data.</text>
</comment>